<dbReference type="PANTHER" id="PTHR12029">
    <property type="entry name" value="RNA METHYLTRANSFERASE"/>
    <property type="match status" value="1"/>
</dbReference>
<dbReference type="InterPro" id="IPR001537">
    <property type="entry name" value="SpoU_MeTrfase"/>
</dbReference>
<dbReference type="InterPro" id="IPR045330">
    <property type="entry name" value="TRM3/TARBP1"/>
</dbReference>
<protein>
    <submittedName>
        <fullName evidence="5">Probable methyltransferase TARBP1</fullName>
    </submittedName>
</protein>
<keyword evidence="1 5" id="KW-0489">Methyltransferase</keyword>
<dbReference type="InterPro" id="IPR029026">
    <property type="entry name" value="tRNA_m1G_MTases_N"/>
</dbReference>
<sequence>MKEWLLIRIYLSNQNLLSNLWIFFDKICNERPSSINSIIGIIWHVSQQLSKEALIEFIKIALPKLGICCMKQQFGVRLFGQIFFIKLYKLLGEDSDICIEYLSLYKAISESLQCVNYQKNSIQVDENFFYTIFNPIQHYTLETIYHHLPRLSNVSIEEWISKENFKDQIFLNMAVNIKMSNDDNRLDQAIIPYSFQKSSENTKPEEIECSQITTDIQKKIIPWKITLPNDKELTHMDNFSDLKNKIKNKQKMIIVASLVDKSQNLGGIARTCEIFGAKELVISNLKQIEDKAFQTLSVSSDKWLKIIEVKSFLLDKYLMEMKDCDWTLIGAEQTINSVNLINFKFPNQTVLVLGNEKNGIPANILPLLDVCIQIPQFGITRSLNVHVTSAICFWEYIKQHQIQY</sequence>
<keyword evidence="4" id="KW-1185">Reference proteome</keyword>
<dbReference type="Gene3D" id="3.40.1280.10">
    <property type="match status" value="1"/>
</dbReference>
<dbReference type="InterPro" id="IPR029028">
    <property type="entry name" value="Alpha/beta_knot_MTases"/>
</dbReference>
<evidence type="ECO:0000256" key="2">
    <source>
        <dbReference type="ARBA" id="ARBA00022679"/>
    </source>
</evidence>
<evidence type="ECO:0000313" key="5">
    <source>
        <dbReference type="RefSeq" id="XP_011500002.1"/>
    </source>
</evidence>
<evidence type="ECO:0000259" key="3">
    <source>
        <dbReference type="Pfam" id="PF00588"/>
    </source>
</evidence>
<accession>A0AAJ6YKY8</accession>
<feature type="domain" description="tRNA/rRNA methyltransferase SpoU type" evidence="3">
    <location>
        <begin position="252"/>
        <end position="393"/>
    </location>
</feature>
<dbReference type="Proteomes" id="UP000695007">
    <property type="component" value="Unplaced"/>
</dbReference>
<dbReference type="GeneID" id="105363897"/>
<dbReference type="CDD" id="cd18091">
    <property type="entry name" value="SpoU-like_TRM3-like"/>
    <property type="match status" value="1"/>
</dbReference>
<reference evidence="5" key="1">
    <citation type="submission" date="2025-08" db="UniProtKB">
        <authorList>
            <consortium name="RefSeq"/>
        </authorList>
    </citation>
    <scope>IDENTIFICATION</scope>
</reference>
<dbReference type="GO" id="GO:0003723">
    <property type="term" value="F:RNA binding"/>
    <property type="evidence" value="ECO:0007669"/>
    <property type="project" value="InterPro"/>
</dbReference>
<dbReference type="GO" id="GO:0016423">
    <property type="term" value="F:tRNA (guanine) methyltransferase activity"/>
    <property type="evidence" value="ECO:0007669"/>
    <property type="project" value="InterPro"/>
</dbReference>
<dbReference type="InterPro" id="IPR044748">
    <property type="entry name" value="Trm3/TARBP1_C"/>
</dbReference>
<name>A0AAJ6YKY8_9HYME</name>
<organism evidence="4 5">
    <name type="scientific">Ceratosolen solmsi marchali</name>
    <dbReference type="NCBI Taxonomy" id="326594"/>
    <lineage>
        <taxon>Eukaryota</taxon>
        <taxon>Metazoa</taxon>
        <taxon>Ecdysozoa</taxon>
        <taxon>Arthropoda</taxon>
        <taxon>Hexapoda</taxon>
        <taxon>Insecta</taxon>
        <taxon>Pterygota</taxon>
        <taxon>Neoptera</taxon>
        <taxon>Endopterygota</taxon>
        <taxon>Hymenoptera</taxon>
        <taxon>Apocrita</taxon>
        <taxon>Proctotrupomorpha</taxon>
        <taxon>Chalcidoidea</taxon>
        <taxon>Agaonidae</taxon>
        <taxon>Agaoninae</taxon>
        <taxon>Ceratosolen</taxon>
    </lineage>
</organism>
<evidence type="ECO:0000256" key="1">
    <source>
        <dbReference type="ARBA" id="ARBA00022603"/>
    </source>
</evidence>
<dbReference type="GO" id="GO:0030488">
    <property type="term" value="P:tRNA methylation"/>
    <property type="evidence" value="ECO:0007669"/>
    <property type="project" value="InterPro"/>
</dbReference>
<dbReference type="KEGG" id="csol:105363897"/>
<evidence type="ECO:0000313" key="4">
    <source>
        <dbReference type="Proteomes" id="UP000695007"/>
    </source>
</evidence>
<keyword evidence="2" id="KW-0808">Transferase</keyword>
<dbReference type="RefSeq" id="XP_011500002.1">
    <property type="nucleotide sequence ID" value="XM_011501700.1"/>
</dbReference>
<dbReference type="SUPFAM" id="SSF75217">
    <property type="entry name" value="alpha/beta knot"/>
    <property type="match status" value="1"/>
</dbReference>
<dbReference type="AlphaFoldDB" id="A0AAJ6YKY8"/>
<dbReference type="Pfam" id="PF00588">
    <property type="entry name" value="SpoU_methylase"/>
    <property type="match status" value="1"/>
</dbReference>
<proteinExistence type="predicted"/>
<dbReference type="PANTHER" id="PTHR12029:SF11">
    <property type="entry name" value="METHYLTRANSFERASE TARBP1-RELATED"/>
    <property type="match status" value="1"/>
</dbReference>
<gene>
    <name evidence="5" type="primary">LOC105363897</name>
</gene>